<evidence type="ECO:0000256" key="3">
    <source>
        <dbReference type="ARBA" id="ARBA00022729"/>
    </source>
</evidence>
<keyword evidence="5" id="KW-0472">Membrane</keyword>
<evidence type="ECO:0000256" key="2">
    <source>
        <dbReference type="ARBA" id="ARBA00022614"/>
    </source>
</evidence>
<keyword evidence="2" id="KW-0433">Leucine-rich repeat</keyword>
<protein>
    <recommendedName>
        <fullName evidence="7">TIR domain-containing protein</fullName>
    </recommendedName>
</protein>
<keyword evidence="9" id="KW-1185">Reference proteome</keyword>
<evidence type="ECO:0000256" key="1">
    <source>
        <dbReference type="ARBA" id="ARBA00009634"/>
    </source>
</evidence>
<evidence type="ECO:0000313" key="9">
    <source>
        <dbReference type="Proteomes" id="UP000683360"/>
    </source>
</evidence>
<dbReference type="SMART" id="SM00369">
    <property type="entry name" value="LRR_TYP"/>
    <property type="match status" value="3"/>
</dbReference>
<dbReference type="GO" id="GO:0007165">
    <property type="term" value="P:signal transduction"/>
    <property type="evidence" value="ECO:0007669"/>
    <property type="project" value="InterPro"/>
</dbReference>
<evidence type="ECO:0000313" key="8">
    <source>
        <dbReference type="EMBL" id="CAG2250071.1"/>
    </source>
</evidence>
<evidence type="ECO:0000256" key="6">
    <source>
        <dbReference type="SAM" id="SignalP"/>
    </source>
</evidence>
<dbReference type="Proteomes" id="UP000683360">
    <property type="component" value="Unassembled WGS sequence"/>
</dbReference>
<dbReference type="PROSITE" id="PS50104">
    <property type="entry name" value="TIR"/>
    <property type="match status" value="1"/>
</dbReference>
<dbReference type="PANTHER" id="PTHR24369">
    <property type="entry name" value="ANTIGEN BSP, PUTATIVE-RELATED"/>
    <property type="match status" value="1"/>
</dbReference>
<dbReference type="InterPro" id="IPR000157">
    <property type="entry name" value="TIR_dom"/>
</dbReference>
<gene>
    <name evidence="8" type="ORF">MEDL_61810</name>
</gene>
<dbReference type="EMBL" id="CAJPWZ010003030">
    <property type="protein sequence ID" value="CAG2250071.1"/>
    <property type="molecule type" value="Genomic_DNA"/>
</dbReference>
<dbReference type="InterPro" id="IPR001611">
    <property type="entry name" value="Leu-rich_rpt"/>
</dbReference>
<comment type="caution">
    <text evidence="8">The sequence shown here is derived from an EMBL/GenBank/DDBJ whole genome shotgun (WGS) entry which is preliminary data.</text>
</comment>
<reference evidence="8" key="1">
    <citation type="submission" date="2021-03" db="EMBL/GenBank/DDBJ databases">
        <authorList>
            <person name="Bekaert M."/>
        </authorList>
    </citation>
    <scope>NUCLEOTIDE SEQUENCE</scope>
</reference>
<dbReference type="InterPro" id="IPR050541">
    <property type="entry name" value="LRR_TM_domain-containing"/>
</dbReference>
<dbReference type="InterPro" id="IPR035897">
    <property type="entry name" value="Toll_tir_struct_dom_sf"/>
</dbReference>
<dbReference type="InterPro" id="IPR032675">
    <property type="entry name" value="LRR_dom_sf"/>
</dbReference>
<evidence type="ECO:0000256" key="5">
    <source>
        <dbReference type="SAM" id="Phobius"/>
    </source>
</evidence>
<accession>A0A8S3V7M9</accession>
<feature type="chain" id="PRO_5035942356" description="TIR domain-containing protein" evidence="6">
    <location>
        <begin position="22"/>
        <end position="757"/>
    </location>
</feature>
<proteinExistence type="inferred from homology"/>
<keyword evidence="3 6" id="KW-0732">Signal</keyword>
<dbReference type="SUPFAM" id="SSF52200">
    <property type="entry name" value="Toll/Interleukin receptor TIR domain"/>
    <property type="match status" value="1"/>
</dbReference>
<dbReference type="GO" id="GO:0005886">
    <property type="term" value="C:plasma membrane"/>
    <property type="evidence" value="ECO:0007669"/>
    <property type="project" value="TreeGrafter"/>
</dbReference>
<dbReference type="PROSITE" id="PS51450">
    <property type="entry name" value="LRR"/>
    <property type="match status" value="1"/>
</dbReference>
<feature type="domain" description="TIR" evidence="7">
    <location>
        <begin position="583"/>
        <end position="749"/>
    </location>
</feature>
<dbReference type="InterPro" id="IPR003591">
    <property type="entry name" value="Leu-rich_rpt_typical-subtyp"/>
</dbReference>
<name>A0A8S3V7M9_MYTED</name>
<feature type="signal peptide" evidence="6">
    <location>
        <begin position="1"/>
        <end position="21"/>
    </location>
</feature>
<dbReference type="Gene3D" id="3.80.10.10">
    <property type="entry name" value="Ribonuclease Inhibitor"/>
    <property type="match status" value="2"/>
</dbReference>
<evidence type="ECO:0000256" key="4">
    <source>
        <dbReference type="ARBA" id="ARBA00022737"/>
    </source>
</evidence>
<keyword evidence="4" id="KW-0677">Repeat</keyword>
<dbReference type="PANTHER" id="PTHR24369:SF210">
    <property type="entry name" value="CHAOPTIN-RELATED"/>
    <property type="match status" value="1"/>
</dbReference>
<keyword evidence="5" id="KW-1133">Transmembrane helix</keyword>
<feature type="transmembrane region" description="Helical" evidence="5">
    <location>
        <begin position="539"/>
        <end position="562"/>
    </location>
</feature>
<sequence>MANKIFLLLISLTSNITCIHGSNGYSHWSPDGIKDLWCPKSSNCNAEPSPIHIDHCCACDALPEWEMLNYSPQYLSLEITNVKGSSRLIQNTVPTNNRITFIHTNGILSMFPENVCNFSIVYVDVSWNQLRSVGNITCLTELDTLIMKNNKVTYISNQTFVGLTKLRIVDFSYNLISKMDYNIFGSIHIMTFNFEGNYLSKLDVSNVLIANKSICGGSYANNRNPIEMTNIGQTFLGEVSGFICGDSDFSNVSINEHPIFTVSEKIDQRTIGQYAPCGKGRYSGLAYDCDCKVAEFFHLQYYEFSRIYSKEYSESHCRSPSILENIRIEDLYFNQTLRDYMTCDIIDSCPTIGDCKCECTAQPNQFAIIVNCSNQSCTDFPATVPTVLNDSPLKSDAFSTIPDVILKHDIILDMGHNQISNVHPRHAYFSRVRTLDLRHNPIKTISNDISNLKSATDIILMQHKLNDLPQNIKNLEPDIFHFGKNGIPCSCDNRWIGEWRLFKHASKHYPYALLCANYKNKTFEDMLNEFSECYEIEKYYWTLSIIIPVSLFLIFLWMIQCLHFEFMIFKKRIFSSEKNQKSWETDVYISFDDDSLEIRYFVLVILEQFFKRKKLTTYIPCRDAWLGRNEEDNIKCNMNKCKYCLVIQSSGMYDSDNTGAIKRRMEYKLAWNLFTKNKIKKILILTFDSKTPQQFQSSRSRALFRFGLGFVVPNRTNSLYDKIVLTFDEPLMVNSKYKIQRSKQIQNNLLKIKHKQT</sequence>
<dbReference type="OrthoDB" id="4691307at2759"/>
<organism evidence="8 9">
    <name type="scientific">Mytilus edulis</name>
    <name type="common">Blue mussel</name>
    <dbReference type="NCBI Taxonomy" id="6550"/>
    <lineage>
        <taxon>Eukaryota</taxon>
        <taxon>Metazoa</taxon>
        <taxon>Spiralia</taxon>
        <taxon>Lophotrochozoa</taxon>
        <taxon>Mollusca</taxon>
        <taxon>Bivalvia</taxon>
        <taxon>Autobranchia</taxon>
        <taxon>Pteriomorphia</taxon>
        <taxon>Mytilida</taxon>
        <taxon>Mytiloidea</taxon>
        <taxon>Mytilidae</taxon>
        <taxon>Mytilinae</taxon>
        <taxon>Mytilus</taxon>
    </lineage>
</organism>
<dbReference type="AlphaFoldDB" id="A0A8S3V7M9"/>
<keyword evidence="5" id="KW-0812">Transmembrane</keyword>
<dbReference type="SUPFAM" id="SSF52058">
    <property type="entry name" value="L domain-like"/>
    <property type="match status" value="1"/>
</dbReference>
<comment type="similarity">
    <text evidence="1">Belongs to the Toll-like receptor family.</text>
</comment>
<evidence type="ECO:0000259" key="7">
    <source>
        <dbReference type="PROSITE" id="PS50104"/>
    </source>
</evidence>
<dbReference type="Gene3D" id="3.40.50.10140">
    <property type="entry name" value="Toll/interleukin-1 receptor homology (TIR) domain"/>
    <property type="match status" value="1"/>
</dbReference>